<sequence>METSQLPSLAGVPSSADIRLGDVLSVNRTLSTAAWCRMTREQRQHRDHHRHRGKVAKHLSSFDQLPQFQRANTGPDMLFEPIYAYLEGPLCASSCSKNRLVARAQRETPGVEIHYATIASGNQVIRNATTRDRLRSELGNVLCFEMEAAGLMNSFPCVVIRGICDYAGSYKNINWQPYAAATAAVYAKHLLSIVLPAEVTQVSSLLKARPVTINKLVGALLETLQKVIQLILDIGNKLINILIFRVLYKVIAKNNLTVFDAVSLIIAISTTIFTKLITRFVPPEIPNLDAKLLDGIVLDNKEVAVTPQMKLDFNIFTTALTVSVGLVKTVVNLIKFAISLANKGTGSAMKTLAGS</sequence>
<dbReference type="AlphaFoldDB" id="A0A5M9MZ42"/>
<dbReference type="SUPFAM" id="SSF53167">
    <property type="entry name" value="Purine and uridine phosphorylases"/>
    <property type="match status" value="1"/>
</dbReference>
<evidence type="ECO:0000313" key="1">
    <source>
        <dbReference type="EMBL" id="KAA8650153.1"/>
    </source>
</evidence>
<dbReference type="Gene3D" id="3.40.50.1580">
    <property type="entry name" value="Nucleoside phosphorylase domain"/>
    <property type="match status" value="1"/>
</dbReference>
<dbReference type="VEuPathDB" id="FungiDB:EYZ11_010607"/>
<name>A0A5M9MZ42_9EURO</name>
<evidence type="ECO:0008006" key="3">
    <source>
        <dbReference type="Google" id="ProtNLM"/>
    </source>
</evidence>
<dbReference type="EMBL" id="QUQM01000001">
    <property type="protein sequence ID" value="KAA8650153.1"/>
    <property type="molecule type" value="Genomic_DNA"/>
</dbReference>
<evidence type="ECO:0000313" key="2">
    <source>
        <dbReference type="Proteomes" id="UP000324241"/>
    </source>
</evidence>
<dbReference type="GO" id="GO:0003824">
    <property type="term" value="F:catalytic activity"/>
    <property type="evidence" value="ECO:0007669"/>
    <property type="project" value="InterPro"/>
</dbReference>
<reference evidence="1 2" key="1">
    <citation type="submission" date="2019-08" db="EMBL/GenBank/DDBJ databases">
        <title>The genome sequence of a newly discovered highly antifungal drug resistant Aspergillus species, Aspergillus tanneri NIH 1004.</title>
        <authorList>
            <person name="Mounaud S."/>
            <person name="Singh I."/>
            <person name="Joardar V."/>
            <person name="Pakala S."/>
            <person name="Pakala S."/>
            <person name="Venepally P."/>
            <person name="Chung J.K."/>
            <person name="Losada L."/>
            <person name="Nierman W.C."/>
        </authorList>
    </citation>
    <scope>NUCLEOTIDE SEQUENCE [LARGE SCALE GENOMIC DNA]</scope>
    <source>
        <strain evidence="1 2">NIH1004</strain>
    </source>
</reference>
<dbReference type="PANTHER" id="PTHR46082:SF11">
    <property type="entry name" value="AAA+ ATPASE DOMAIN-CONTAINING PROTEIN-RELATED"/>
    <property type="match status" value="1"/>
</dbReference>
<dbReference type="OrthoDB" id="1577640at2759"/>
<dbReference type="PANTHER" id="PTHR46082">
    <property type="entry name" value="ATP/GTP-BINDING PROTEIN-RELATED"/>
    <property type="match status" value="1"/>
</dbReference>
<dbReference type="GO" id="GO:0009116">
    <property type="term" value="P:nucleoside metabolic process"/>
    <property type="evidence" value="ECO:0007669"/>
    <property type="project" value="InterPro"/>
</dbReference>
<protein>
    <recommendedName>
        <fullName evidence="3">Nucleoside phosphorylase domain-containing protein</fullName>
    </recommendedName>
</protein>
<organism evidence="1 2">
    <name type="scientific">Aspergillus tanneri</name>
    <dbReference type="NCBI Taxonomy" id="1220188"/>
    <lineage>
        <taxon>Eukaryota</taxon>
        <taxon>Fungi</taxon>
        <taxon>Dikarya</taxon>
        <taxon>Ascomycota</taxon>
        <taxon>Pezizomycotina</taxon>
        <taxon>Eurotiomycetes</taxon>
        <taxon>Eurotiomycetidae</taxon>
        <taxon>Eurotiales</taxon>
        <taxon>Aspergillaceae</taxon>
        <taxon>Aspergillus</taxon>
        <taxon>Aspergillus subgen. Circumdati</taxon>
    </lineage>
</organism>
<dbReference type="InterPro" id="IPR053137">
    <property type="entry name" value="NLR-like"/>
</dbReference>
<gene>
    <name evidence="1" type="ORF">ATNIH1004_002834</name>
</gene>
<dbReference type="RefSeq" id="XP_033429514.1">
    <property type="nucleotide sequence ID" value="XM_033567519.1"/>
</dbReference>
<proteinExistence type="predicted"/>
<dbReference type="GeneID" id="54325536"/>
<dbReference type="InterPro" id="IPR035994">
    <property type="entry name" value="Nucleoside_phosphorylase_sf"/>
</dbReference>
<dbReference type="Proteomes" id="UP000324241">
    <property type="component" value="Unassembled WGS sequence"/>
</dbReference>
<accession>A0A5M9MZ42</accession>
<comment type="caution">
    <text evidence="1">The sequence shown here is derived from an EMBL/GenBank/DDBJ whole genome shotgun (WGS) entry which is preliminary data.</text>
</comment>